<feature type="region of interest" description="Disordered" evidence="1">
    <location>
        <begin position="141"/>
        <end position="348"/>
    </location>
</feature>
<feature type="region of interest" description="Disordered" evidence="1">
    <location>
        <begin position="1"/>
        <end position="57"/>
    </location>
</feature>
<feature type="compositionally biased region" description="Pro residues" evidence="1">
    <location>
        <begin position="40"/>
        <end position="57"/>
    </location>
</feature>
<feature type="compositionally biased region" description="Basic and acidic residues" evidence="1">
    <location>
        <begin position="212"/>
        <end position="225"/>
    </location>
</feature>
<feature type="compositionally biased region" description="Low complexity" evidence="1">
    <location>
        <begin position="431"/>
        <end position="440"/>
    </location>
</feature>
<gene>
    <name evidence="2" type="ORF">TGP89_226670</name>
</gene>
<dbReference type="Proteomes" id="UP000028828">
    <property type="component" value="Unassembled WGS sequence"/>
</dbReference>
<dbReference type="VEuPathDB" id="ToxoDB:TGP89_226670"/>
<organism evidence="2 3">
    <name type="scientific">Toxoplasma gondii p89</name>
    <dbReference type="NCBI Taxonomy" id="943119"/>
    <lineage>
        <taxon>Eukaryota</taxon>
        <taxon>Sar</taxon>
        <taxon>Alveolata</taxon>
        <taxon>Apicomplexa</taxon>
        <taxon>Conoidasida</taxon>
        <taxon>Coccidia</taxon>
        <taxon>Eucoccidiorida</taxon>
        <taxon>Eimeriorina</taxon>
        <taxon>Sarcocystidae</taxon>
        <taxon>Toxoplasma</taxon>
    </lineage>
</organism>
<feature type="compositionally biased region" description="Gly residues" evidence="1">
    <location>
        <begin position="441"/>
        <end position="454"/>
    </location>
</feature>
<sequence length="494" mass="51863">MSSFSCPPPHGRPGARGRGRPFRPSYASGAPGVSSVHARPLPPFPPPHSLCPPSGPPGCPRPPFISSDFSLSAFPLAPSCVAASAAPAWRPHQSSHAVRGRERGGRGGARKPRLASFASPLVPPRCLSDPWASLNAALKEKHPHLQMPLQAKTRGGLGAEDLEGEPEGESERVEELMRERQGLRRAESGVCAAATCDEKPSEETNASSPWRPGERGRCEGRRTATEQDSAESAGVQSRCTRTMRLPPVSSETSAGLKEATRRREESEVNASGATGETVGNARENEQARSACRVVSSLRKDHELHADGGSAFRGRHSARTPSVSLSPEKKKFCLSSLPPPKASDSSPVSEQAIGACGKVAGTEDTNAARSSGSIVRGKWLVELPPPVQSVNSDASLSFSSSSVPSGFAGLPRLRVDDSEDSQRDKPIDSEGLEAASALGAAVGSGGDTSADGGGETDAVTHTEEASSLLSLDVEKIQEKLRERRAEWAHGAEGET</sequence>
<protein>
    <submittedName>
        <fullName evidence="2">Uncharacterized protein</fullName>
    </submittedName>
</protein>
<accession>A0A086KE15</accession>
<reference evidence="2 3" key="1">
    <citation type="submission" date="2014-03" db="EMBL/GenBank/DDBJ databases">
        <authorList>
            <person name="Sibley D."/>
            <person name="Venepally P."/>
            <person name="Karamycheva S."/>
            <person name="Hadjithomas M."/>
            <person name="Khan A."/>
            <person name="Brunk B."/>
            <person name="Roos D."/>
            <person name="Caler E."/>
            <person name="Lorenzi H."/>
        </authorList>
    </citation>
    <scope>NUCLEOTIDE SEQUENCE [LARGE SCALE GENOMIC DNA]</scope>
    <source>
        <strain evidence="3">p89</strain>
    </source>
</reference>
<evidence type="ECO:0000313" key="3">
    <source>
        <dbReference type="Proteomes" id="UP000028828"/>
    </source>
</evidence>
<evidence type="ECO:0000313" key="2">
    <source>
        <dbReference type="EMBL" id="KFG42633.1"/>
    </source>
</evidence>
<proteinExistence type="predicted"/>
<dbReference type="EMBL" id="AEYI02001003">
    <property type="protein sequence ID" value="KFG42633.1"/>
    <property type="molecule type" value="Genomic_DNA"/>
</dbReference>
<feature type="compositionally biased region" description="Basic and acidic residues" evidence="1">
    <location>
        <begin position="169"/>
        <end position="187"/>
    </location>
</feature>
<dbReference type="OrthoDB" id="10438639at2759"/>
<dbReference type="AlphaFoldDB" id="A0A086KE15"/>
<name>A0A086KE15_TOXGO</name>
<comment type="caution">
    <text evidence="2">The sequence shown here is derived from an EMBL/GenBank/DDBJ whole genome shotgun (WGS) entry which is preliminary data.</text>
</comment>
<feature type="region of interest" description="Disordered" evidence="1">
    <location>
        <begin position="85"/>
        <end position="125"/>
    </location>
</feature>
<feature type="compositionally biased region" description="Pro residues" evidence="1">
    <location>
        <begin position="1"/>
        <end position="11"/>
    </location>
</feature>
<feature type="compositionally biased region" description="Basic and acidic residues" evidence="1">
    <location>
        <begin position="412"/>
        <end position="427"/>
    </location>
</feature>
<evidence type="ECO:0000256" key="1">
    <source>
        <dbReference type="SAM" id="MobiDB-lite"/>
    </source>
</evidence>
<feature type="compositionally biased region" description="Low complexity" evidence="1">
    <location>
        <begin position="389"/>
        <end position="409"/>
    </location>
</feature>
<feature type="region of interest" description="Disordered" evidence="1">
    <location>
        <begin position="389"/>
        <end position="465"/>
    </location>
</feature>